<dbReference type="EMBL" id="DVJN01000230">
    <property type="protein sequence ID" value="HIS93780.1"/>
    <property type="molecule type" value="Genomic_DNA"/>
</dbReference>
<name>A0A9D1G3H8_9FIRM</name>
<proteinExistence type="predicted"/>
<dbReference type="AlphaFoldDB" id="A0A9D1G3H8"/>
<accession>A0A9D1G3H8</accession>
<evidence type="ECO:0000313" key="1">
    <source>
        <dbReference type="EMBL" id="HIS93780.1"/>
    </source>
</evidence>
<dbReference type="Proteomes" id="UP000824140">
    <property type="component" value="Unassembled WGS sequence"/>
</dbReference>
<sequence>MLKKMGIGAVALLCLLASGFAVYMRMNTDDHLSDLGFENYTVTGVISGYIEDLDVYSTGLIERLDMSSLIAKVRFTGKREAMYRSLLSEVEVLDVIRGDRELAGKRIGVYEEVRLFYIRGGQHMGFETTNAMREGETYFVFVNPLGIRNSTTLGCDEYTGECQGITWDMAVWYPPYIYPTDFDWEDIAVVDGTYWPYSELEQYSFVTRNSSDGQKLFSALERVYAHFGLRSDG</sequence>
<evidence type="ECO:0000313" key="2">
    <source>
        <dbReference type="Proteomes" id="UP000824140"/>
    </source>
</evidence>
<comment type="caution">
    <text evidence="1">The sequence shown here is derived from an EMBL/GenBank/DDBJ whole genome shotgun (WGS) entry which is preliminary data.</text>
</comment>
<reference evidence="1" key="1">
    <citation type="submission" date="2020-10" db="EMBL/GenBank/DDBJ databases">
        <authorList>
            <person name="Gilroy R."/>
        </authorList>
    </citation>
    <scope>NUCLEOTIDE SEQUENCE</scope>
    <source>
        <strain evidence="1">13766</strain>
    </source>
</reference>
<protein>
    <submittedName>
        <fullName evidence="1">Uncharacterized protein</fullName>
    </submittedName>
</protein>
<reference evidence="1" key="2">
    <citation type="journal article" date="2021" name="PeerJ">
        <title>Extensive microbial diversity within the chicken gut microbiome revealed by metagenomics and culture.</title>
        <authorList>
            <person name="Gilroy R."/>
            <person name="Ravi A."/>
            <person name="Getino M."/>
            <person name="Pursley I."/>
            <person name="Horton D.L."/>
            <person name="Alikhan N.F."/>
            <person name="Baker D."/>
            <person name="Gharbi K."/>
            <person name="Hall N."/>
            <person name="Watson M."/>
            <person name="Adriaenssens E.M."/>
            <person name="Foster-Nyarko E."/>
            <person name="Jarju S."/>
            <person name="Secka A."/>
            <person name="Antonio M."/>
            <person name="Oren A."/>
            <person name="Chaudhuri R.R."/>
            <person name="La Ragione R."/>
            <person name="Hildebrand F."/>
            <person name="Pallen M.J."/>
        </authorList>
    </citation>
    <scope>NUCLEOTIDE SEQUENCE</scope>
    <source>
        <strain evidence="1">13766</strain>
    </source>
</reference>
<organism evidence="1 2">
    <name type="scientific">Candidatus Alectryocaccomicrobium excrementavium</name>
    <dbReference type="NCBI Taxonomy" id="2840668"/>
    <lineage>
        <taxon>Bacteria</taxon>
        <taxon>Bacillati</taxon>
        <taxon>Bacillota</taxon>
        <taxon>Clostridia</taxon>
        <taxon>Candidatus Alectryocaccomicrobium</taxon>
    </lineage>
</organism>
<gene>
    <name evidence="1" type="ORF">IAA84_12260</name>
</gene>